<evidence type="ECO:0000256" key="1">
    <source>
        <dbReference type="ARBA" id="ARBA00023054"/>
    </source>
</evidence>
<gene>
    <name evidence="2" type="ORF">Agub_g240</name>
</gene>
<dbReference type="PANTHER" id="PTHR21549">
    <property type="entry name" value="MUTATED IN BLADDER CANCER 1"/>
    <property type="match status" value="1"/>
</dbReference>
<dbReference type="Proteomes" id="UP001054857">
    <property type="component" value="Unassembled WGS sequence"/>
</dbReference>
<feature type="non-terminal residue" evidence="2">
    <location>
        <position position="1"/>
    </location>
</feature>
<protein>
    <submittedName>
        <fullName evidence="2">Uncharacterized protein</fullName>
    </submittedName>
</protein>
<dbReference type="PANTHER" id="PTHR21549:SF0">
    <property type="entry name" value="COILED-COIL DOMAIN-CONTAINING PROTEIN 112"/>
    <property type="match status" value="1"/>
</dbReference>
<comment type="caution">
    <text evidence="2">The sequence shown here is derived from an EMBL/GenBank/DDBJ whole genome shotgun (WGS) entry which is preliminary data.</text>
</comment>
<accession>A0AAD3HGI9</accession>
<reference evidence="2 3" key="1">
    <citation type="journal article" date="2021" name="Sci. Rep.">
        <title>Genome sequencing of the multicellular alga Astrephomene provides insights into convergent evolution of germ-soma differentiation.</title>
        <authorList>
            <person name="Yamashita S."/>
            <person name="Yamamoto K."/>
            <person name="Matsuzaki R."/>
            <person name="Suzuki S."/>
            <person name="Yamaguchi H."/>
            <person name="Hirooka S."/>
            <person name="Minakuchi Y."/>
            <person name="Miyagishima S."/>
            <person name="Kawachi M."/>
            <person name="Toyoda A."/>
            <person name="Nozaki H."/>
        </authorList>
    </citation>
    <scope>NUCLEOTIDE SEQUENCE [LARGE SCALE GENOMIC DNA]</scope>
    <source>
        <strain evidence="2 3">NIES-4017</strain>
    </source>
</reference>
<evidence type="ECO:0000313" key="2">
    <source>
        <dbReference type="EMBL" id="GFR39756.1"/>
    </source>
</evidence>
<keyword evidence="1" id="KW-0175">Coiled coil</keyword>
<proteinExistence type="predicted"/>
<dbReference type="InterPro" id="IPR039902">
    <property type="entry name" value="CCDC148/CCDC112"/>
</dbReference>
<keyword evidence="3" id="KW-1185">Reference proteome</keyword>
<organism evidence="2 3">
    <name type="scientific">Astrephomene gubernaculifera</name>
    <dbReference type="NCBI Taxonomy" id="47775"/>
    <lineage>
        <taxon>Eukaryota</taxon>
        <taxon>Viridiplantae</taxon>
        <taxon>Chlorophyta</taxon>
        <taxon>core chlorophytes</taxon>
        <taxon>Chlorophyceae</taxon>
        <taxon>CS clade</taxon>
        <taxon>Chlamydomonadales</taxon>
        <taxon>Astrephomenaceae</taxon>
        <taxon>Astrephomene</taxon>
    </lineage>
</organism>
<name>A0AAD3HGI9_9CHLO</name>
<dbReference type="EMBL" id="BMAR01000001">
    <property type="protein sequence ID" value="GFR39756.1"/>
    <property type="molecule type" value="Genomic_DNA"/>
</dbReference>
<sequence>MESDIREVPVLDIAPDQAKHEARQWLSTYRHLRTRVQAVTAELGSGPACEALKGRDFSEAASAASNSALQRLQAELWSQVDGARKAVKRINHLLSTAAPGSSAPVEALAAAIDSADQQLAGAREQQRAALEALYGEEAALQADIEAIANRLDGELEGEAARQLMAAATQGQG</sequence>
<dbReference type="AlphaFoldDB" id="A0AAD3HGI9"/>
<evidence type="ECO:0000313" key="3">
    <source>
        <dbReference type="Proteomes" id="UP001054857"/>
    </source>
</evidence>